<dbReference type="PROSITE" id="PS50893">
    <property type="entry name" value="ABC_TRANSPORTER_2"/>
    <property type="match status" value="1"/>
</dbReference>
<evidence type="ECO:0000256" key="2">
    <source>
        <dbReference type="ARBA" id="ARBA00022741"/>
    </source>
</evidence>
<sequence>MSLIQCQGLSKSYGSKQALNDVSFNPEAGAPIALVGPNGAGKTTLFSLLCGYLSPSAGTITLLGEAPNSPKLLGKIAALPQDAALDPNLTIASQLAFFARLQGMNAHVAAKEALRVLTLVDLAEVAQQKPPSLSHGMSKRVAIAQALIGSPQLVLLDEPTAGLDPANAKKVRELVKALSTTTTFMISSHNLDELEKLCDQVLYLDKGELSQSVSMRASTDSDYLTLTMQNCDSEKLLQEIAKLSGVINISSKQTNVFIIQLNNKDKHKEENFPTHYDVEIALLSLLDSHQWQYKMLLRGRTLEETLFS</sequence>
<gene>
    <name evidence="5" type="ORF">K3G22_07915</name>
</gene>
<accession>A0ABX8XG74</accession>
<dbReference type="InterPro" id="IPR017871">
    <property type="entry name" value="ABC_transporter-like_CS"/>
</dbReference>
<dbReference type="InterPro" id="IPR003593">
    <property type="entry name" value="AAA+_ATPase"/>
</dbReference>
<evidence type="ECO:0000256" key="3">
    <source>
        <dbReference type="ARBA" id="ARBA00022840"/>
    </source>
</evidence>
<dbReference type="SUPFAM" id="SSF52540">
    <property type="entry name" value="P-loop containing nucleoside triphosphate hydrolases"/>
    <property type="match status" value="1"/>
</dbReference>
<dbReference type="Gene3D" id="3.40.50.300">
    <property type="entry name" value="P-loop containing nucleotide triphosphate hydrolases"/>
    <property type="match status" value="1"/>
</dbReference>
<dbReference type="PROSITE" id="PS00211">
    <property type="entry name" value="ABC_TRANSPORTER_1"/>
    <property type="match status" value="1"/>
</dbReference>
<evidence type="ECO:0000313" key="6">
    <source>
        <dbReference type="Proteomes" id="UP000827084"/>
    </source>
</evidence>
<dbReference type="GO" id="GO:0005524">
    <property type="term" value="F:ATP binding"/>
    <property type="evidence" value="ECO:0007669"/>
    <property type="project" value="UniProtKB-KW"/>
</dbReference>
<dbReference type="GeneID" id="67443177"/>
<name>A0ABX8XG74_SHEPU</name>
<dbReference type="SMART" id="SM00382">
    <property type="entry name" value="AAA"/>
    <property type="match status" value="1"/>
</dbReference>
<dbReference type="Proteomes" id="UP000827084">
    <property type="component" value="Chromosome"/>
</dbReference>
<dbReference type="EMBL" id="CP080635">
    <property type="protein sequence ID" value="QYX74309.1"/>
    <property type="molecule type" value="Genomic_DNA"/>
</dbReference>
<keyword evidence="3 5" id="KW-0067">ATP-binding</keyword>
<dbReference type="InterPro" id="IPR003439">
    <property type="entry name" value="ABC_transporter-like_ATP-bd"/>
</dbReference>
<keyword evidence="6" id="KW-1185">Reference proteome</keyword>
<feature type="domain" description="ABC transporter" evidence="4">
    <location>
        <begin position="4"/>
        <end position="231"/>
    </location>
</feature>
<evidence type="ECO:0000256" key="1">
    <source>
        <dbReference type="ARBA" id="ARBA00022448"/>
    </source>
</evidence>
<dbReference type="Pfam" id="PF00005">
    <property type="entry name" value="ABC_tran"/>
    <property type="match status" value="1"/>
</dbReference>
<reference evidence="5 6" key="1">
    <citation type="submission" date="2021-08" db="EMBL/GenBank/DDBJ databases">
        <title>Shewanella putrefaciens YZ-J, complete genome.</title>
        <authorList>
            <person name="Yi Z."/>
        </authorList>
    </citation>
    <scope>NUCLEOTIDE SEQUENCE [LARGE SCALE GENOMIC DNA]</scope>
    <source>
        <strain evidence="5 6">YZ-J</strain>
    </source>
</reference>
<dbReference type="PANTHER" id="PTHR42939">
    <property type="entry name" value="ABC TRANSPORTER ATP-BINDING PROTEIN ALBC-RELATED"/>
    <property type="match status" value="1"/>
</dbReference>
<dbReference type="PANTHER" id="PTHR42939:SF1">
    <property type="entry name" value="ABC TRANSPORTER ATP-BINDING PROTEIN ALBC-RELATED"/>
    <property type="match status" value="1"/>
</dbReference>
<evidence type="ECO:0000313" key="5">
    <source>
        <dbReference type="EMBL" id="QYX74309.1"/>
    </source>
</evidence>
<organism evidence="5 6">
    <name type="scientific">Shewanella putrefaciens</name>
    <name type="common">Pseudomonas putrefaciens</name>
    <dbReference type="NCBI Taxonomy" id="24"/>
    <lineage>
        <taxon>Bacteria</taxon>
        <taxon>Pseudomonadati</taxon>
        <taxon>Pseudomonadota</taxon>
        <taxon>Gammaproteobacteria</taxon>
        <taxon>Alteromonadales</taxon>
        <taxon>Shewanellaceae</taxon>
        <taxon>Shewanella</taxon>
    </lineage>
</organism>
<dbReference type="InterPro" id="IPR027417">
    <property type="entry name" value="P-loop_NTPase"/>
</dbReference>
<dbReference type="RefSeq" id="WP_198779875.1">
    <property type="nucleotide sequence ID" value="NZ_CP066370.1"/>
</dbReference>
<protein>
    <submittedName>
        <fullName evidence="5">ABC transporter ATP-binding protein</fullName>
    </submittedName>
</protein>
<evidence type="ECO:0000259" key="4">
    <source>
        <dbReference type="PROSITE" id="PS50893"/>
    </source>
</evidence>
<keyword evidence="2" id="KW-0547">Nucleotide-binding</keyword>
<keyword evidence="1" id="KW-0813">Transport</keyword>
<dbReference type="InterPro" id="IPR051782">
    <property type="entry name" value="ABC_Transporter_VariousFunc"/>
</dbReference>
<proteinExistence type="predicted"/>